<accession>A0ABR5IDY0</accession>
<dbReference type="Pfam" id="PF13404">
    <property type="entry name" value="HTH_AsnC-type"/>
    <property type="match status" value="1"/>
</dbReference>
<organism evidence="5 6">
    <name type="scientific">Gordonia jacobaea</name>
    <dbReference type="NCBI Taxonomy" id="122202"/>
    <lineage>
        <taxon>Bacteria</taxon>
        <taxon>Bacillati</taxon>
        <taxon>Actinomycetota</taxon>
        <taxon>Actinomycetes</taxon>
        <taxon>Mycobacteriales</taxon>
        <taxon>Gordoniaceae</taxon>
        <taxon>Gordonia</taxon>
    </lineage>
</organism>
<comment type="caution">
    <text evidence="5">The sequence shown here is derived from an EMBL/GenBank/DDBJ whole genome shotgun (WGS) entry which is preliminary data.</text>
</comment>
<dbReference type="PRINTS" id="PR00033">
    <property type="entry name" value="HTHASNC"/>
</dbReference>
<dbReference type="PANTHER" id="PTHR30154">
    <property type="entry name" value="LEUCINE-RESPONSIVE REGULATORY PROTEIN"/>
    <property type="match status" value="1"/>
</dbReference>
<dbReference type="EMBL" id="LDTZ01000015">
    <property type="protein sequence ID" value="KNA91797.1"/>
    <property type="molecule type" value="Genomic_DNA"/>
</dbReference>
<dbReference type="Gene3D" id="1.10.10.10">
    <property type="entry name" value="Winged helix-like DNA-binding domain superfamily/Winged helix DNA-binding domain"/>
    <property type="match status" value="1"/>
</dbReference>
<dbReference type="SUPFAM" id="SSF54909">
    <property type="entry name" value="Dimeric alpha+beta barrel"/>
    <property type="match status" value="1"/>
</dbReference>
<evidence type="ECO:0000259" key="4">
    <source>
        <dbReference type="PROSITE" id="PS50956"/>
    </source>
</evidence>
<evidence type="ECO:0000256" key="2">
    <source>
        <dbReference type="ARBA" id="ARBA00023125"/>
    </source>
</evidence>
<dbReference type="InterPro" id="IPR019887">
    <property type="entry name" value="Tscrpt_reg_AsnC/Lrp_C"/>
</dbReference>
<dbReference type="InterPro" id="IPR000485">
    <property type="entry name" value="AsnC-type_HTH_dom"/>
</dbReference>
<name>A0ABR5IDY0_9ACTN</name>
<evidence type="ECO:0000256" key="3">
    <source>
        <dbReference type="ARBA" id="ARBA00023163"/>
    </source>
</evidence>
<feature type="domain" description="HTH asnC-type" evidence="4">
    <location>
        <begin position="1"/>
        <end position="66"/>
    </location>
</feature>
<keyword evidence="3" id="KW-0804">Transcription</keyword>
<keyword evidence="6" id="KW-1185">Reference proteome</keyword>
<dbReference type="PANTHER" id="PTHR30154:SF53">
    <property type="entry name" value="HTH-TYPE TRANSCRIPTIONAL REGULATOR LRPC"/>
    <property type="match status" value="1"/>
</dbReference>
<proteinExistence type="predicted"/>
<dbReference type="Proteomes" id="UP000037247">
    <property type="component" value="Unassembled WGS sequence"/>
</dbReference>
<dbReference type="InterPro" id="IPR019888">
    <property type="entry name" value="Tscrpt_reg_AsnC-like"/>
</dbReference>
<gene>
    <name evidence="5" type="ORF">ABW18_06100</name>
</gene>
<dbReference type="SUPFAM" id="SSF46785">
    <property type="entry name" value="Winged helix' DNA-binding domain"/>
    <property type="match status" value="1"/>
</dbReference>
<dbReference type="Pfam" id="PF01037">
    <property type="entry name" value="AsnC_trans_reg"/>
    <property type="match status" value="1"/>
</dbReference>
<dbReference type="InterPro" id="IPR036388">
    <property type="entry name" value="WH-like_DNA-bd_sf"/>
</dbReference>
<dbReference type="Gene3D" id="3.30.70.920">
    <property type="match status" value="1"/>
</dbReference>
<evidence type="ECO:0000256" key="1">
    <source>
        <dbReference type="ARBA" id="ARBA00023015"/>
    </source>
</evidence>
<dbReference type="SMART" id="SM00344">
    <property type="entry name" value="HTH_ASNC"/>
    <property type="match status" value="1"/>
</dbReference>
<keyword evidence="1" id="KW-0805">Transcription regulation</keyword>
<dbReference type="InterPro" id="IPR036390">
    <property type="entry name" value="WH_DNA-bd_sf"/>
</dbReference>
<keyword evidence="2" id="KW-0238">DNA-binding</keyword>
<dbReference type="PROSITE" id="PS50956">
    <property type="entry name" value="HTH_ASNC_2"/>
    <property type="match status" value="1"/>
</dbReference>
<evidence type="ECO:0000313" key="6">
    <source>
        <dbReference type="Proteomes" id="UP000037247"/>
    </source>
</evidence>
<reference evidence="5 6" key="1">
    <citation type="submission" date="2015-05" db="EMBL/GenBank/DDBJ databases">
        <title>Draft genome sequence of the bacterium Gordonia jacobaea a new member of the Gordonia genus.</title>
        <authorList>
            <person name="Jimenez-Galisteo G."/>
            <person name="Dominguez A."/>
            <person name="Munoz E."/>
            <person name="Vinas M."/>
        </authorList>
    </citation>
    <scope>NUCLEOTIDE SEQUENCE [LARGE SCALE GENOMIC DNA]</scope>
    <source>
        <strain evidence="6">mv1</strain>
    </source>
</reference>
<dbReference type="RefSeq" id="WP_049698136.1">
    <property type="nucleotide sequence ID" value="NZ_CBDRLS010000006.1"/>
</dbReference>
<sequence>MDPIDRQIIEALRHDGRASFSALGRLVGLGTNSAAARVRRLERDGVILGYRAVISTDDAPSPAGIEAFIDVRLHPDRDSEEFLRWAQREAMVRDAVHVTGPYDYLLQVSVADTAGLDRLLRRLKSDAGAAQTQTRIALRPDH</sequence>
<protein>
    <submittedName>
        <fullName evidence="5">AsnC family transcriptional regulator</fullName>
    </submittedName>
</protein>
<dbReference type="InterPro" id="IPR011008">
    <property type="entry name" value="Dimeric_a/b-barrel"/>
</dbReference>
<evidence type="ECO:0000313" key="5">
    <source>
        <dbReference type="EMBL" id="KNA91797.1"/>
    </source>
</evidence>